<dbReference type="InterPro" id="IPR013132">
    <property type="entry name" value="PseI/NeuA/B-like_N"/>
</dbReference>
<dbReference type="GO" id="GO:0016051">
    <property type="term" value="P:carbohydrate biosynthetic process"/>
    <property type="evidence" value="ECO:0007669"/>
    <property type="project" value="InterPro"/>
</dbReference>
<keyword evidence="3" id="KW-1185">Reference proteome</keyword>
<dbReference type="PROSITE" id="PS50844">
    <property type="entry name" value="AFP_LIKE"/>
    <property type="match status" value="1"/>
</dbReference>
<name>A0A2A6RME1_9CHLR</name>
<dbReference type="InterPro" id="IPR013974">
    <property type="entry name" value="SAF"/>
</dbReference>
<dbReference type="AlphaFoldDB" id="A0A2A6RME1"/>
<dbReference type="GO" id="GO:0047444">
    <property type="term" value="F:N-acylneuraminate-9-phosphate synthase activity"/>
    <property type="evidence" value="ECO:0007669"/>
    <property type="project" value="TreeGrafter"/>
</dbReference>
<gene>
    <name evidence="2" type="primary">neuB</name>
    <name evidence="2" type="ORF">CJ255_05475</name>
</gene>
<dbReference type="Gene3D" id="3.20.20.70">
    <property type="entry name" value="Aldolase class I"/>
    <property type="match status" value="1"/>
</dbReference>
<protein>
    <submittedName>
        <fullName evidence="2">N-acetylneuraminate synthase</fullName>
    </submittedName>
</protein>
<dbReference type="InterPro" id="IPR036732">
    <property type="entry name" value="AFP_Neu5c_C_sf"/>
</dbReference>
<dbReference type="InterPro" id="IPR051690">
    <property type="entry name" value="PseI-like"/>
</dbReference>
<dbReference type="Pfam" id="PF08666">
    <property type="entry name" value="SAF"/>
    <property type="match status" value="1"/>
</dbReference>
<dbReference type="PANTHER" id="PTHR42966:SF1">
    <property type="entry name" value="SIALIC ACID SYNTHASE"/>
    <property type="match status" value="1"/>
</dbReference>
<dbReference type="SUPFAM" id="SSF51569">
    <property type="entry name" value="Aldolase"/>
    <property type="match status" value="1"/>
</dbReference>
<proteinExistence type="predicted"/>
<dbReference type="CDD" id="cd11615">
    <property type="entry name" value="SAF_NeuB_like"/>
    <property type="match status" value="1"/>
</dbReference>
<evidence type="ECO:0000259" key="1">
    <source>
        <dbReference type="PROSITE" id="PS50844"/>
    </source>
</evidence>
<dbReference type="InterPro" id="IPR057736">
    <property type="entry name" value="SAF_PseI/NeuA/NeuB"/>
</dbReference>
<sequence>MEVQIQLANRRIGAGQPCFIIAEAGVNHNGDVQLAKELIYKAKEAGADCVKFQTFKAERIITATAPKAAYQLQTTDPQESQMEMLRKLELAMKVYGELLALAKKLDIFFMSTPYSVEDVDFLTDIGVSAFKLASIQIVEPYLLRHAAQKGIPMIISTGMAYLSEIDTALRTVRRTGNEQIVLLQCTTNYPSRLEDTHLHAMVMMRDAFGTLVGYSDHTQSDIACIAAVALGACVVEKHFTLDKHLPGPDQSTSYDPQEFARLVRAIRDTELVLGRRIKEPTATEQANMMGMRRSIVAKRDLQLGEVLTAADLTFKRPANGLAPATLDAIVGRRLVRAVAADACIDFADLGEYDGG</sequence>
<dbReference type="InterPro" id="IPR020007">
    <property type="entry name" value="NeuB/NeuA"/>
</dbReference>
<organism evidence="2 3">
    <name type="scientific">Candidatus Viridilinea mediisalina</name>
    <dbReference type="NCBI Taxonomy" id="2024553"/>
    <lineage>
        <taxon>Bacteria</taxon>
        <taxon>Bacillati</taxon>
        <taxon>Chloroflexota</taxon>
        <taxon>Chloroflexia</taxon>
        <taxon>Chloroflexales</taxon>
        <taxon>Chloroflexineae</taxon>
        <taxon>Oscillochloridaceae</taxon>
        <taxon>Candidatus Viridilinea</taxon>
    </lineage>
</organism>
<dbReference type="SMART" id="SM00858">
    <property type="entry name" value="SAF"/>
    <property type="match status" value="1"/>
</dbReference>
<dbReference type="Proteomes" id="UP000220527">
    <property type="component" value="Unassembled WGS sequence"/>
</dbReference>
<dbReference type="Pfam" id="PF03102">
    <property type="entry name" value="NeuB"/>
    <property type="match status" value="1"/>
</dbReference>
<dbReference type="SUPFAM" id="SSF51269">
    <property type="entry name" value="AFP III-like domain"/>
    <property type="match status" value="1"/>
</dbReference>
<dbReference type="EMBL" id="NQWI01000016">
    <property type="protein sequence ID" value="PDW04071.1"/>
    <property type="molecule type" value="Genomic_DNA"/>
</dbReference>
<accession>A0A2A6RME1</accession>
<dbReference type="OrthoDB" id="9814210at2"/>
<dbReference type="NCBIfam" id="TIGR03569">
    <property type="entry name" value="NeuB_NnaB"/>
    <property type="match status" value="1"/>
</dbReference>
<reference evidence="3" key="1">
    <citation type="submission" date="2017-08" db="EMBL/GenBank/DDBJ databases">
        <authorList>
            <person name="Grouzdev D.S."/>
            <person name="Gaisin V.A."/>
            <person name="Rysina M.S."/>
            <person name="Gorlenko V.M."/>
        </authorList>
    </citation>
    <scope>NUCLEOTIDE SEQUENCE [LARGE SCALE GENOMIC DNA]</scope>
    <source>
        <strain evidence="3">Kir15-3F</strain>
    </source>
</reference>
<dbReference type="InterPro" id="IPR013785">
    <property type="entry name" value="Aldolase_TIM"/>
</dbReference>
<dbReference type="InterPro" id="IPR006190">
    <property type="entry name" value="SAF_AFP_Neu5Ac"/>
</dbReference>
<feature type="domain" description="AFP-like" evidence="1">
    <location>
        <begin position="294"/>
        <end position="352"/>
    </location>
</feature>
<evidence type="ECO:0000313" key="3">
    <source>
        <dbReference type="Proteomes" id="UP000220527"/>
    </source>
</evidence>
<comment type="caution">
    <text evidence="2">The sequence shown here is derived from an EMBL/GenBank/DDBJ whole genome shotgun (WGS) entry which is preliminary data.</text>
</comment>
<evidence type="ECO:0000313" key="2">
    <source>
        <dbReference type="EMBL" id="PDW04071.1"/>
    </source>
</evidence>
<dbReference type="Gene3D" id="3.90.1210.10">
    <property type="entry name" value="Antifreeze-like/N-acetylneuraminic acid synthase C-terminal domain"/>
    <property type="match status" value="1"/>
</dbReference>
<dbReference type="PANTHER" id="PTHR42966">
    <property type="entry name" value="N-ACETYLNEURAMINATE SYNTHASE"/>
    <property type="match status" value="1"/>
</dbReference>